<dbReference type="RefSeq" id="XP_017999615.1">
    <property type="nucleotide sequence ID" value="XM_018143504.1"/>
</dbReference>
<keyword evidence="3" id="KW-1185">Reference proteome</keyword>
<dbReference type="EMBL" id="LFJN01000014">
    <property type="protein sequence ID" value="KPI39652.1"/>
    <property type="molecule type" value="Genomic_DNA"/>
</dbReference>
<keyword evidence="1" id="KW-0472">Membrane</keyword>
<keyword evidence="1" id="KW-1133">Transmembrane helix</keyword>
<evidence type="ECO:0000256" key="1">
    <source>
        <dbReference type="SAM" id="Phobius"/>
    </source>
</evidence>
<dbReference type="VEuPathDB" id="FungiDB:AB675_3453"/>
<keyword evidence="1" id="KW-0812">Transmembrane</keyword>
<sequence>MSPAPVALLLTNILHFLATFSLAILSGIALSLTIWCIPLVRLAPTTSSKIRQFNHIIQLGFTYLQPSSRIIPACLVAAIAIAFTNGDPRWKHYVATVAVMIPTGPWEVYLVFPINDEIKAMGQSLEKGKEDFGNPRDQELERRLDDWVKWHTGRIVAPMLGTGILLASALDMLPF</sequence>
<evidence type="ECO:0000313" key="3">
    <source>
        <dbReference type="Proteomes" id="UP000038010"/>
    </source>
</evidence>
<dbReference type="AlphaFoldDB" id="A0A0N1P015"/>
<dbReference type="InterPro" id="IPR013901">
    <property type="entry name" value="Anthrone_oxy"/>
</dbReference>
<protein>
    <recommendedName>
        <fullName evidence="4">DUF1772-domain-containing protein</fullName>
    </recommendedName>
</protein>
<name>A0A0N1P015_9EURO</name>
<dbReference type="OrthoDB" id="3648235at2759"/>
<feature type="transmembrane region" description="Helical" evidence="1">
    <location>
        <begin position="12"/>
        <end position="40"/>
    </location>
</feature>
<dbReference type="GeneID" id="28735384"/>
<organism evidence="2 3">
    <name type="scientific">Cyphellophora attinorum</name>
    <dbReference type="NCBI Taxonomy" id="1664694"/>
    <lineage>
        <taxon>Eukaryota</taxon>
        <taxon>Fungi</taxon>
        <taxon>Dikarya</taxon>
        <taxon>Ascomycota</taxon>
        <taxon>Pezizomycotina</taxon>
        <taxon>Eurotiomycetes</taxon>
        <taxon>Chaetothyriomycetidae</taxon>
        <taxon>Chaetothyriales</taxon>
        <taxon>Cyphellophoraceae</taxon>
        <taxon>Cyphellophora</taxon>
    </lineage>
</organism>
<dbReference type="Pfam" id="PF08592">
    <property type="entry name" value="Anthrone_oxy"/>
    <property type="match status" value="1"/>
</dbReference>
<dbReference type="Proteomes" id="UP000038010">
    <property type="component" value="Unassembled WGS sequence"/>
</dbReference>
<accession>A0A0N1P015</accession>
<proteinExistence type="predicted"/>
<evidence type="ECO:0008006" key="4">
    <source>
        <dbReference type="Google" id="ProtNLM"/>
    </source>
</evidence>
<evidence type="ECO:0000313" key="2">
    <source>
        <dbReference type="EMBL" id="KPI39652.1"/>
    </source>
</evidence>
<reference evidence="2 3" key="1">
    <citation type="submission" date="2015-06" db="EMBL/GenBank/DDBJ databases">
        <title>Draft genome of the ant-associated black yeast Phialophora attae CBS 131958.</title>
        <authorList>
            <person name="Moreno L.F."/>
            <person name="Stielow B.J."/>
            <person name="de Hoog S."/>
            <person name="Vicente V.A."/>
            <person name="Weiss V.A."/>
            <person name="de Vries M."/>
            <person name="Cruz L.M."/>
            <person name="Souza E.M."/>
        </authorList>
    </citation>
    <scope>NUCLEOTIDE SEQUENCE [LARGE SCALE GENOMIC DNA]</scope>
    <source>
        <strain evidence="2 3">CBS 131958</strain>
    </source>
</reference>
<comment type="caution">
    <text evidence="2">The sequence shown here is derived from an EMBL/GenBank/DDBJ whole genome shotgun (WGS) entry which is preliminary data.</text>
</comment>
<gene>
    <name evidence="2" type="ORF">AB675_3453</name>
</gene>